<dbReference type="PANTHER" id="PTHR36920:SF1">
    <property type="entry name" value="OUTER MEMBRANE PROTEIN W"/>
    <property type="match status" value="1"/>
</dbReference>
<dbReference type="Gene3D" id="2.40.160.20">
    <property type="match status" value="1"/>
</dbReference>
<dbReference type="PANTHER" id="PTHR36920">
    <property type="match status" value="1"/>
</dbReference>
<dbReference type="RefSeq" id="WP_040039116.1">
    <property type="nucleotide sequence ID" value="NZ_JWJG01000028.1"/>
</dbReference>
<evidence type="ECO:0000313" key="4">
    <source>
        <dbReference type="Proteomes" id="UP000031572"/>
    </source>
</evidence>
<accession>A0A0C2BQ54</accession>
<evidence type="ECO:0000256" key="1">
    <source>
        <dbReference type="ARBA" id="ARBA00004442"/>
    </source>
</evidence>
<dbReference type="Proteomes" id="UP000031572">
    <property type="component" value="Unassembled WGS sequence"/>
</dbReference>
<dbReference type="InterPro" id="IPR006315">
    <property type="entry name" value="OM_autotransptr_brl_dom"/>
</dbReference>
<dbReference type="EMBL" id="JWJG01000028">
    <property type="protein sequence ID" value="KIF80201.1"/>
    <property type="molecule type" value="Genomic_DNA"/>
</dbReference>
<keyword evidence="4" id="KW-1185">Reference proteome</keyword>
<comment type="subcellular location">
    <subcellularLocation>
        <location evidence="1">Cell outer membrane</location>
    </subcellularLocation>
</comment>
<dbReference type="SUPFAM" id="SSF56925">
    <property type="entry name" value="OMPA-like"/>
    <property type="match status" value="1"/>
</dbReference>
<reference evidence="3 4" key="1">
    <citation type="submission" date="2014-12" db="EMBL/GenBank/DDBJ databases">
        <title>Denitrispirillum autotrophicum gen. nov., sp. nov., Denitrifying, Facultatively Autotrophic Bacteria Isolated from Rice Paddy Soil.</title>
        <authorList>
            <person name="Ishii S."/>
            <person name="Ashida N."/>
            <person name="Ohno H."/>
            <person name="Otsuka S."/>
            <person name="Yokota A."/>
            <person name="Senoo K."/>
        </authorList>
    </citation>
    <scope>NUCLEOTIDE SEQUENCE [LARGE SCALE GENOMIC DNA]</scope>
    <source>
        <strain evidence="3 4">TSA66</strain>
    </source>
</reference>
<dbReference type="NCBIfam" id="TIGR01414">
    <property type="entry name" value="autotrans_barl"/>
    <property type="match status" value="1"/>
</dbReference>
<dbReference type="GO" id="GO:0055085">
    <property type="term" value="P:transmembrane transport"/>
    <property type="evidence" value="ECO:0007669"/>
    <property type="project" value="TreeGrafter"/>
</dbReference>
<dbReference type="AlphaFoldDB" id="A0A0C2BQ54"/>
<organism evidence="3 4">
    <name type="scientific">Noviherbaspirillum autotrophicum</name>
    <dbReference type="NCBI Taxonomy" id="709839"/>
    <lineage>
        <taxon>Bacteria</taxon>
        <taxon>Pseudomonadati</taxon>
        <taxon>Pseudomonadota</taxon>
        <taxon>Betaproteobacteria</taxon>
        <taxon>Burkholderiales</taxon>
        <taxon>Oxalobacteraceae</taxon>
        <taxon>Noviherbaspirillum</taxon>
    </lineage>
</organism>
<keyword evidence="2" id="KW-0732">Signal</keyword>
<proteinExistence type="predicted"/>
<evidence type="ECO:0000256" key="2">
    <source>
        <dbReference type="SAM" id="SignalP"/>
    </source>
</evidence>
<dbReference type="GO" id="GO:0009279">
    <property type="term" value="C:cell outer membrane"/>
    <property type="evidence" value="ECO:0007669"/>
    <property type="project" value="UniProtKB-SubCell"/>
</dbReference>
<gene>
    <name evidence="3" type="ORF">TSA66_04265</name>
</gene>
<sequence length="208" mass="22297">MKKTAVALVLAAMGMIAGEAMAQQQSPWLVRVRAVNIDPANKSDAVPGLLPADAISVSTKVIPEVDISYFFTPNIAAELILTYPQKHDVSIQGIGKIGSFKHLPPTLTMQYHFTPEAKFSPYVGAGVNYTRISSVDLNVPGVGPLSLDSNSFGLALQAGVDFKLDKNWSINLDVKKVQIRSDVTAGGTKISNVQVDPWLVGVGVGYRF</sequence>
<name>A0A0C2BQ54_9BURK</name>
<comment type="caution">
    <text evidence="3">The sequence shown here is derived from an EMBL/GenBank/DDBJ whole genome shotgun (WGS) entry which is preliminary data.</text>
</comment>
<dbReference type="STRING" id="709839.TSA66_04265"/>
<dbReference type="OrthoDB" id="9807574at2"/>
<protein>
    <submittedName>
        <fullName evidence="3">Membrane protein</fullName>
    </submittedName>
</protein>
<evidence type="ECO:0000313" key="3">
    <source>
        <dbReference type="EMBL" id="KIF80201.1"/>
    </source>
</evidence>
<dbReference type="Pfam" id="PF03922">
    <property type="entry name" value="OmpW"/>
    <property type="match status" value="1"/>
</dbReference>
<feature type="chain" id="PRO_5002146317" evidence="2">
    <location>
        <begin position="23"/>
        <end position="208"/>
    </location>
</feature>
<dbReference type="InterPro" id="IPR005618">
    <property type="entry name" value="OMPW"/>
</dbReference>
<feature type="signal peptide" evidence="2">
    <location>
        <begin position="1"/>
        <end position="22"/>
    </location>
</feature>
<dbReference type="InterPro" id="IPR011250">
    <property type="entry name" value="OMP/PagP_B-barrel"/>
</dbReference>